<evidence type="ECO:0000256" key="2">
    <source>
        <dbReference type="SAM" id="MobiDB-lite"/>
    </source>
</evidence>
<dbReference type="InterPro" id="IPR036514">
    <property type="entry name" value="SGNH_hydro_sf"/>
</dbReference>
<protein>
    <recommendedName>
        <fullName evidence="4">SGNH hydrolase-type esterase domain-containing protein</fullName>
    </recommendedName>
</protein>
<feature type="region of interest" description="Disordered" evidence="2">
    <location>
        <begin position="82"/>
        <end position="173"/>
    </location>
</feature>
<keyword evidence="1" id="KW-0175">Coiled coil</keyword>
<dbReference type="AlphaFoldDB" id="A0A8D9FCN7"/>
<proteinExistence type="predicted"/>
<reference evidence="3" key="1">
    <citation type="submission" date="2021-05" db="EMBL/GenBank/DDBJ databases">
        <authorList>
            <person name="Alioto T."/>
            <person name="Alioto T."/>
            <person name="Gomez Garrido J."/>
        </authorList>
    </citation>
    <scope>NUCLEOTIDE SEQUENCE</scope>
</reference>
<feature type="compositionally biased region" description="Low complexity" evidence="2">
    <location>
        <begin position="82"/>
        <end position="92"/>
    </location>
</feature>
<accession>A0A8D9FCN7</accession>
<name>A0A8D9FCN7_9HEMI</name>
<dbReference type="EMBL" id="HBUF01633198">
    <property type="protein sequence ID" value="CAG6783585.1"/>
    <property type="molecule type" value="Transcribed_RNA"/>
</dbReference>
<dbReference type="Gene3D" id="3.40.50.1110">
    <property type="entry name" value="SGNH hydrolase"/>
    <property type="match status" value="1"/>
</dbReference>
<organism evidence="3">
    <name type="scientific">Cacopsylla melanoneura</name>
    <dbReference type="NCBI Taxonomy" id="428564"/>
    <lineage>
        <taxon>Eukaryota</taxon>
        <taxon>Metazoa</taxon>
        <taxon>Ecdysozoa</taxon>
        <taxon>Arthropoda</taxon>
        <taxon>Hexapoda</taxon>
        <taxon>Insecta</taxon>
        <taxon>Pterygota</taxon>
        <taxon>Neoptera</taxon>
        <taxon>Paraneoptera</taxon>
        <taxon>Hemiptera</taxon>
        <taxon>Sternorrhyncha</taxon>
        <taxon>Psylloidea</taxon>
        <taxon>Psyllidae</taxon>
        <taxon>Psyllinae</taxon>
        <taxon>Cacopsylla</taxon>
    </lineage>
</organism>
<evidence type="ECO:0000256" key="1">
    <source>
        <dbReference type="SAM" id="Coils"/>
    </source>
</evidence>
<evidence type="ECO:0000313" key="3">
    <source>
        <dbReference type="EMBL" id="CAG6783585.1"/>
    </source>
</evidence>
<sequence>MFENFSIEKNILTYKNDKYSYLEPSRNNTSIYKCNVEGCTAKVKLNENLTKVVGGNSVHDHTKKFSPNNSLNLSITPKPVIVPKKKTATTAKNKVKNNEAEKGKDKKVSPSENGSFKQGVDKEKMQKLKSQPTVKETNNTKGLKNTKSSKNSINADITSSTTGGQSPSISGGDVVRNEISVQTDEITLPEDWQNMKKGLVDKIFNQEIELEKLKSENENLKVQIQLRDNCSCGPSRLDPRSGFSPRAPVPAVKPKKRIIPVNLSMTSCKTSSPAMTTIRYTTQVNTPPNPSQTSKCFLTGDSHLRWMSQELSSILPPNQKVESVFHPGACYKDIANVHTNPPNLMRPGPEDTIVIYCGTNDIGYSKWKDVKKGLDVLINKFKACGKVCIIGVPMRLASKKMNYHIAGFNTKLKYYVTSKLPGVRYVNPFNFIKSKHFAKDGLHLNATGKTLMCRKIATELSKKVQVSNDTKDSSKLSRFRTEKRKVNFTNPKVNVESRDPTSNNIDNNSVRINHTNCNISCTFDTTLQGNTYTEEMNSYFNKYYTDCDTESSISKIFQYSSPIPRSIPIENLAGNFLTPALITIS</sequence>
<dbReference type="SUPFAM" id="SSF52266">
    <property type="entry name" value="SGNH hydrolase"/>
    <property type="match status" value="1"/>
</dbReference>
<feature type="compositionally biased region" description="Polar residues" evidence="2">
    <location>
        <begin position="128"/>
        <end position="169"/>
    </location>
</feature>
<feature type="compositionally biased region" description="Basic and acidic residues" evidence="2">
    <location>
        <begin position="96"/>
        <end position="109"/>
    </location>
</feature>
<evidence type="ECO:0008006" key="4">
    <source>
        <dbReference type="Google" id="ProtNLM"/>
    </source>
</evidence>
<feature type="coiled-coil region" evidence="1">
    <location>
        <begin position="196"/>
        <end position="223"/>
    </location>
</feature>